<dbReference type="SUPFAM" id="SSF52151">
    <property type="entry name" value="FabD/lysophospholipase-like"/>
    <property type="match status" value="2"/>
</dbReference>
<evidence type="ECO:0000313" key="10">
    <source>
        <dbReference type="EMBL" id="OEU99002.1"/>
    </source>
</evidence>
<evidence type="ECO:0000256" key="1">
    <source>
        <dbReference type="ARBA" id="ARBA00022450"/>
    </source>
</evidence>
<dbReference type="Pfam" id="PF00550">
    <property type="entry name" value="PP-binding"/>
    <property type="match status" value="1"/>
</dbReference>
<feature type="compositionally biased region" description="Basic and acidic residues" evidence="7">
    <location>
        <begin position="1020"/>
        <end position="1029"/>
    </location>
</feature>
<dbReference type="PROSITE" id="PS50075">
    <property type="entry name" value="CARRIER"/>
    <property type="match status" value="1"/>
</dbReference>
<dbReference type="Gene3D" id="3.40.366.10">
    <property type="entry name" value="Malonyl-Coenzyme A Acyl Carrier Protein, domain 2"/>
    <property type="match status" value="2"/>
</dbReference>
<proteinExistence type="predicted"/>
<dbReference type="RefSeq" id="WP_175488487.1">
    <property type="nucleotide sequence ID" value="NZ_LJGV01000022.1"/>
</dbReference>
<dbReference type="SMART" id="SM01294">
    <property type="entry name" value="PKS_PP_betabranch"/>
    <property type="match status" value="1"/>
</dbReference>
<dbReference type="InterPro" id="IPR020841">
    <property type="entry name" value="PKS_Beta-ketoAc_synthase_dom"/>
</dbReference>
<dbReference type="InterPro" id="IPR016035">
    <property type="entry name" value="Acyl_Trfase/lysoPLipase"/>
</dbReference>
<dbReference type="InterPro" id="IPR036736">
    <property type="entry name" value="ACP-like_sf"/>
</dbReference>
<keyword evidence="1" id="KW-0596">Phosphopantetheine</keyword>
<keyword evidence="2" id="KW-0597">Phosphoprotein</keyword>
<dbReference type="GO" id="GO:0004312">
    <property type="term" value="F:fatty acid synthase activity"/>
    <property type="evidence" value="ECO:0007669"/>
    <property type="project" value="TreeGrafter"/>
</dbReference>
<feature type="domain" description="Ketosynthase family 3 (KS3)" evidence="9">
    <location>
        <begin position="8"/>
        <end position="431"/>
    </location>
</feature>
<dbReference type="SUPFAM" id="SSF53901">
    <property type="entry name" value="Thiolase-like"/>
    <property type="match status" value="2"/>
</dbReference>
<feature type="domain" description="Ketosynthase family 3 (KS3)" evidence="9">
    <location>
        <begin position="1029"/>
        <end position="1448"/>
    </location>
</feature>
<evidence type="ECO:0000256" key="6">
    <source>
        <dbReference type="ARBA" id="ARBA00023315"/>
    </source>
</evidence>
<keyword evidence="5" id="KW-0511">Multifunctional enzyme</keyword>
<name>A0A1E7K4Z6_9ACTN</name>
<dbReference type="SUPFAM" id="SSF55048">
    <property type="entry name" value="Probable ACP-binding domain of malonyl-CoA ACP transacylase"/>
    <property type="match status" value="1"/>
</dbReference>
<dbReference type="SMART" id="SM00823">
    <property type="entry name" value="PKS_PP"/>
    <property type="match status" value="1"/>
</dbReference>
<dbReference type="SMART" id="SM00825">
    <property type="entry name" value="PKS_KS"/>
    <property type="match status" value="2"/>
</dbReference>
<dbReference type="FunFam" id="3.40.47.10:FF:000019">
    <property type="entry name" value="Polyketide synthase type I"/>
    <property type="match status" value="1"/>
</dbReference>
<dbReference type="InterPro" id="IPR001227">
    <property type="entry name" value="Ac_transferase_dom_sf"/>
</dbReference>
<dbReference type="Pfam" id="PF02801">
    <property type="entry name" value="Ketoacyl-synt_C"/>
    <property type="match status" value="2"/>
</dbReference>
<sequence length="1803" mass="185585">MSAADGRESALAIVGVSCRFAGAENPDELWRLLSSGGSGVGEIPPGRWTGADAAHTPRTGAYLERVDEFDASFFGISPREAPFVDPQQRLALELGWEALEDARIIPDRVRGTRLGTFVGVTGDDYAQLLSPYVQTLATQHALTGVQRGVLANRLAAFLGARGPSITVDSAQSSSLVALHLAAASLRAGESDAALVCGVNLHLLPQSVLLAVRLGALSTRGRCFTFDERADGYVPGEGGGAVVLKRLDVARADGDRILCLVRGSATNNDPAGASLTAPTVEAQSEVLTAAYRSAHIAPEAVGYVELHGTGTPTGDPVEAAALGEALGRHRPSGRPLAVGSVKTNIGHLSGAAGIAGLIKVVLSLKHRRLPASLNFENANPRIPLEELNLRVQRDAGPWPDGPAEPGGGAGELVAGVSSFGMGGTNCHVVLSDWHPQQRASASATPALPETPWLLSGRTDAALRHAASRLAGSGAADGTEASAADVAWSLASSRKAFDRRAAVVAASHEDLLVGVRELADGAPGSDVLLPGTTTATELGVVFPGGAPKTGATVAALSVFPVFAEALAEVCEAFDEVAAGVADALGLPARARARTRLGLEDGTIGAALRRAMAAAGEGAESDIRESGPEDRGPDQAGAFAFGVASWRLLTSWGLRPGTVAGHAVGELTAAHAAGVWSLRDAARLVLARAWLGETSPADGAEAYGRMLSTTESGAPRLTVVSTMLAGTAEPALLEDPAHWLRQARETGPLTDGPALLRDSGLPLFVEAGPDAALTSCAAADGDAAARCAFAPLVADDRVSVRSLARLWVAGADIDWTPLLGGARTADLPTYPFQRRPFWLDTEPAPAAVEAPAAEGPDCAAVPAADPTHPGREAVAALSGLTGAERRAALRTFVCEQAAVVMRDTSAVDPALTFKDLGFDSIMIEELGRILTACTGLRLRVSTVFDHPTPRALAAYIDDSLTTVGRDTGPENDFREPRTVPKPATGLAARSEVPHVTVPDPDQPGATTPDARPDDDTTGPAAERGARPGRSDDEHVAVVGMACRYPGGVASADDLWRLVADGAAAPTTWPTDRGWAPHPTDTGEAAPRGGFLDGAADFDADFFGISPREALAMDPQQRLLLETSWEALEQAGLDPDALRDSATGVYVGATAHDYGPRAHQAPDHLAGQILTGSTPSVLSGRVAYTFGFEGPAVTVDTACSSSLVAVHLAGRALRSGECDLALAGGVTVMATPGMFREFARQGGLAADGRCKPFSADADGTAWSEGVGVLVLERLSDARRNGHRVLAVVRGSAVNQDGASNGLSAPSGSAQQRVIRAALADAGLGTSDVDVVEAHGTGTRLGDPIEAEALLATYGQGRDAERPLWLGSVKSNVGHTQAAAGVAGVIKMVEGLRQGTLPVSLHAERPSPYVDWSSGGVRLLDRARAWPEVGRLPRAGVSSFGISGTNAHLILEQAPAAVEPASRRDVPPVVPWVLSARCADALRGQAERLAAFVDARPDVSAADVGLSLAAGRGVQGHRAVVVGGSREELLGGVRALARGEGGSGVAGGSGGSGVAGVGADGGRAVFVFPGQGSQWVGMALGLLGEVPVFAERLGECAAALEPFLGVPLLEVLGDGVALGRVEVVQPALWAVMVSLARVWEWFGVRPAAVVGHSQGEIAAAVVAGALSLEDGARVVALRSRAIAAELAGHGGMVAVQRPLAEAERLLTGYREEVTVAAVNGPESTVVSGGTDALEDLMADCESRGIRARRIPVDYASHSGQVDALADRILADLAPIRAGRARVPFFSTVTGDWLGDDVPDAAYWVRNLR</sequence>
<dbReference type="GO" id="GO:0031177">
    <property type="term" value="F:phosphopantetheine binding"/>
    <property type="evidence" value="ECO:0007669"/>
    <property type="project" value="InterPro"/>
</dbReference>
<evidence type="ECO:0000259" key="9">
    <source>
        <dbReference type="PROSITE" id="PS52004"/>
    </source>
</evidence>
<protein>
    <submittedName>
        <fullName evidence="10">Uncharacterized protein</fullName>
    </submittedName>
</protein>
<dbReference type="GO" id="GO:0006633">
    <property type="term" value="P:fatty acid biosynthetic process"/>
    <property type="evidence" value="ECO:0007669"/>
    <property type="project" value="InterPro"/>
</dbReference>
<evidence type="ECO:0000256" key="5">
    <source>
        <dbReference type="ARBA" id="ARBA00023268"/>
    </source>
</evidence>
<dbReference type="Pfam" id="PF00698">
    <property type="entry name" value="Acyl_transf_1"/>
    <property type="match status" value="2"/>
</dbReference>
<dbReference type="PANTHER" id="PTHR43775:SF51">
    <property type="entry name" value="INACTIVE PHENOLPHTHIOCEROL SYNTHESIS POLYKETIDE SYNTHASE TYPE I PKS1-RELATED"/>
    <property type="match status" value="1"/>
</dbReference>
<reference evidence="10 11" key="1">
    <citation type="journal article" date="2016" name="Front. Microbiol.">
        <title>Comparative Genomics Analysis of Streptomyces Species Reveals Their Adaptation to the Marine Environment and Their Diversity at the Genomic Level.</title>
        <authorList>
            <person name="Tian X."/>
            <person name="Zhang Z."/>
            <person name="Yang T."/>
            <person name="Chen M."/>
            <person name="Li J."/>
            <person name="Chen F."/>
            <person name="Yang J."/>
            <person name="Li W."/>
            <person name="Zhang B."/>
            <person name="Zhang Z."/>
            <person name="Wu J."/>
            <person name="Zhang C."/>
            <person name="Long L."/>
            <person name="Xiao J."/>
        </authorList>
    </citation>
    <scope>NUCLEOTIDE SEQUENCE [LARGE SCALE GENOMIC DNA]</scope>
    <source>
        <strain evidence="10 11">SCSIO M10379</strain>
    </source>
</reference>
<dbReference type="InterPro" id="IPR014043">
    <property type="entry name" value="Acyl_transferase_dom"/>
</dbReference>
<dbReference type="GO" id="GO:0033068">
    <property type="term" value="P:macrolide biosynthetic process"/>
    <property type="evidence" value="ECO:0007669"/>
    <property type="project" value="UniProtKB-ARBA"/>
</dbReference>
<dbReference type="InterPro" id="IPR018201">
    <property type="entry name" value="Ketoacyl_synth_AS"/>
</dbReference>
<dbReference type="InterPro" id="IPR014030">
    <property type="entry name" value="Ketoacyl_synth_N"/>
</dbReference>
<evidence type="ECO:0000259" key="8">
    <source>
        <dbReference type="PROSITE" id="PS50075"/>
    </source>
</evidence>
<accession>A0A1E7K4Z6</accession>
<dbReference type="GO" id="GO:0004315">
    <property type="term" value="F:3-oxoacyl-[acyl-carrier-protein] synthase activity"/>
    <property type="evidence" value="ECO:0007669"/>
    <property type="project" value="InterPro"/>
</dbReference>
<evidence type="ECO:0000313" key="11">
    <source>
        <dbReference type="Proteomes" id="UP000175829"/>
    </source>
</evidence>
<gene>
    <name evidence="10" type="ORF">AN217_15590</name>
</gene>
<organism evidence="10 11">
    <name type="scientific">Streptomyces qinglanensis</name>
    <dbReference type="NCBI Taxonomy" id="943816"/>
    <lineage>
        <taxon>Bacteria</taxon>
        <taxon>Bacillati</taxon>
        <taxon>Actinomycetota</taxon>
        <taxon>Actinomycetes</taxon>
        <taxon>Kitasatosporales</taxon>
        <taxon>Streptomycetaceae</taxon>
        <taxon>Streptomyces</taxon>
    </lineage>
</organism>
<dbReference type="InterPro" id="IPR016039">
    <property type="entry name" value="Thiolase-like"/>
</dbReference>
<dbReference type="InterPro" id="IPR009081">
    <property type="entry name" value="PP-bd_ACP"/>
</dbReference>
<feature type="region of interest" description="Disordered" evidence="7">
    <location>
        <begin position="958"/>
        <end position="1029"/>
    </location>
</feature>
<evidence type="ECO:0000256" key="4">
    <source>
        <dbReference type="ARBA" id="ARBA00023194"/>
    </source>
</evidence>
<dbReference type="InterPro" id="IPR050091">
    <property type="entry name" value="PKS_NRPS_Biosynth_Enz"/>
</dbReference>
<dbReference type="Gene3D" id="3.40.47.10">
    <property type="match status" value="2"/>
</dbReference>
<dbReference type="EMBL" id="LJGV01000022">
    <property type="protein sequence ID" value="OEU99002.1"/>
    <property type="molecule type" value="Genomic_DNA"/>
</dbReference>
<dbReference type="Pfam" id="PF16197">
    <property type="entry name" value="KAsynt_C_assoc"/>
    <property type="match status" value="2"/>
</dbReference>
<feature type="domain" description="Carrier" evidence="8">
    <location>
        <begin position="880"/>
        <end position="957"/>
    </location>
</feature>
<dbReference type="CDD" id="cd00833">
    <property type="entry name" value="PKS"/>
    <property type="match status" value="2"/>
</dbReference>
<dbReference type="Gene3D" id="1.10.1200.10">
    <property type="entry name" value="ACP-like"/>
    <property type="match status" value="1"/>
</dbReference>
<keyword evidence="3" id="KW-0808">Transferase</keyword>
<comment type="caution">
    <text evidence="10">The sequence shown here is derived from an EMBL/GenBank/DDBJ whole genome shotgun (WGS) entry which is preliminary data.</text>
</comment>
<dbReference type="Gene3D" id="3.30.70.250">
    <property type="entry name" value="Malonyl-CoA ACP transacylase, ACP-binding"/>
    <property type="match status" value="1"/>
</dbReference>
<keyword evidence="6" id="KW-0012">Acyltransferase</keyword>
<dbReference type="SUPFAM" id="SSF47336">
    <property type="entry name" value="ACP-like"/>
    <property type="match status" value="1"/>
</dbReference>
<dbReference type="InterPro" id="IPR020806">
    <property type="entry name" value="PKS_PP-bd"/>
</dbReference>
<dbReference type="Pfam" id="PF00109">
    <property type="entry name" value="ketoacyl-synt"/>
    <property type="match status" value="2"/>
</dbReference>
<feature type="non-terminal residue" evidence="10">
    <location>
        <position position="1803"/>
    </location>
</feature>
<evidence type="ECO:0000256" key="3">
    <source>
        <dbReference type="ARBA" id="ARBA00022679"/>
    </source>
</evidence>
<keyword evidence="4" id="KW-0045">Antibiotic biosynthesis</keyword>
<dbReference type="InterPro" id="IPR016036">
    <property type="entry name" value="Malonyl_transacylase_ACP-bd"/>
</dbReference>
<evidence type="ECO:0000256" key="7">
    <source>
        <dbReference type="SAM" id="MobiDB-lite"/>
    </source>
</evidence>
<dbReference type="SMART" id="SM00827">
    <property type="entry name" value="PKS_AT"/>
    <property type="match status" value="1"/>
</dbReference>
<dbReference type="PROSITE" id="PS00606">
    <property type="entry name" value="KS3_1"/>
    <property type="match status" value="1"/>
</dbReference>
<feature type="compositionally biased region" description="Basic and acidic residues" evidence="7">
    <location>
        <begin position="964"/>
        <end position="975"/>
    </location>
</feature>
<dbReference type="InterPro" id="IPR032821">
    <property type="entry name" value="PKS_assoc"/>
</dbReference>
<evidence type="ECO:0000256" key="2">
    <source>
        <dbReference type="ARBA" id="ARBA00022553"/>
    </source>
</evidence>
<dbReference type="Proteomes" id="UP000175829">
    <property type="component" value="Unassembled WGS sequence"/>
</dbReference>
<dbReference type="PROSITE" id="PS52004">
    <property type="entry name" value="KS3_2"/>
    <property type="match status" value="2"/>
</dbReference>
<dbReference type="InterPro" id="IPR014031">
    <property type="entry name" value="Ketoacyl_synth_C"/>
</dbReference>
<dbReference type="PANTHER" id="PTHR43775">
    <property type="entry name" value="FATTY ACID SYNTHASE"/>
    <property type="match status" value="1"/>
</dbReference>